<proteinExistence type="inferred from homology"/>
<evidence type="ECO:0000256" key="6">
    <source>
        <dbReference type="ARBA" id="ARBA00023180"/>
    </source>
</evidence>
<accession>A0AA40FB80</accession>
<dbReference type="EC" id="3.4.16.-" evidence="7"/>
<evidence type="ECO:0000256" key="5">
    <source>
        <dbReference type="ARBA" id="ARBA00022801"/>
    </source>
</evidence>
<keyword evidence="6" id="KW-0325">Glycoprotein</keyword>
<dbReference type="PROSITE" id="PS00131">
    <property type="entry name" value="CARBOXYPEPT_SER_SER"/>
    <property type="match status" value="1"/>
</dbReference>
<dbReference type="Gene3D" id="3.40.50.1820">
    <property type="entry name" value="alpha/beta hydrolase"/>
    <property type="match status" value="1"/>
</dbReference>
<dbReference type="PANTHER" id="PTHR11802">
    <property type="entry name" value="SERINE PROTEASE FAMILY S10 SERINE CARBOXYPEPTIDASE"/>
    <property type="match status" value="1"/>
</dbReference>
<reference evidence="9" key="1">
    <citation type="submission" date="2023-06" db="EMBL/GenBank/DDBJ databases">
        <title>Genome-scale phylogeny and comparative genomics of the fungal order Sordariales.</title>
        <authorList>
            <consortium name="Lawrence Berkeley National Laboratory"/>
            <person name="Hensen N."/>
            <person name="Bonometti L."/>
            <person name="Westerberg I."/>
            <person name="Brannstrom I.O."/>
            <person name="Guillou S."/>
            <person name="Cros-Aarteil S."/>
            <person name="Calhoun S."/>
            <person name="Haridas S."/>
            <person name="Kuo A."/>
            <person name="Mondo S."/>
            <person name="Pangilinan J."/>
            <person name="Riley R."/>
            <person name="LaButti K."/>
            <person name="Andreopoulos B."/>
            <person name="Lipzen A."/>
            <person name="Chen C."/>
            <person name="Yanf M."/>
            <person name="Daum C."/>
            <person name="Ng V."/>
            <person name="Clum A."/>
            <person name="Steindorff A."/>
            <person name="Ohm R."/>
            <person name="Martin F."/>
            <person name="Silar P."/>
            <person name="Natvig D."/>
            <person name="Lalanne C."/>
            <person name="Gautier V."/>
            <person name="Ament-velasquez S.L."/>
            <person name="Kruys A."/>
            <person name="Hutchinson M.I."/>
            <person name="Powell A.J."/>
            <person name="Barry K."/>
            <person name="Miller A.N."/>
            <person name="Grigoriev I.V."/>
            <person name="Debuchy R."/>
            <person name="Gladieux P."/>
            <person name="Thoren M.H."/>
            <person name="Johannesson H."/>
        </authorList>
    </citation>
    <scope>NUCLEOTIDE SEQUENCE</scope>
    <source>
        <strain evidence="9">SMH3187-1</strain>
    </source>
</reference>
<dbReference type="InterPro" id="IPR018202">
    <property type="entry name" value="Ser_caboxypep_ser_AS"/>
</dbReference>
<dbReference type="GO" id="GO:0006508">
    <property type="term" value="P:proteolysis"/>
    <property type="evidence" value="ECO:0007669"/>
    <property type="project" value="UniProtKB-KW"/>
</dbReference>
<keyword evidence="2 7" id="KW-0121">Carboxypeptidase</keyword>
<dbReference type="Proteomes" id="UP001172155">
    <property type="component" value="Unassembled WGS sequence"/>
</dbReference>
<comment type="caution">
    <text evidence="9">The sequence shown here is derived from an EMBL/GenBank/DDBJ whole genome shotgun (WGS) entry which is preliminary data.</text>
</comment>
<evidence type="ECO:0000313" key="9">
    <source>
        <dbReference type="EMBL" id="KAK0754598.1"/>
    </source>
</evidence>
<evidence type="ECO:0000256" key="7">
    <source>
        <dbReference type="RuleBase" id="RU361156"/>
    </source>
</evidence>
<protein>
    <recommendedName>
        <fullName evidence="7">Carboxypeptidase</fullName>
        <ecNumber evidence="7">3.4.16.-</ecNumber>
    </recommendedName>
</protein>
<feature type="region of interest" description="Disordered" evidence="8">
    <location>
        <begin position="490"/>
        <end position="510"/>
    </location>
</feature>
<dbReference type="GO" id="GO:0004185">
    <property type="term" value="F:serine-type carboxypeptidase activity"/>
    <property type="evidence" value="ECO:0007669"/>
    <property type="project" value="UniProtKB-UniRule"/>
</dbReference>
<comment type="similarity">
    <text evidence="1 7">Belongs to the peptidase S10 family.</text>
</comment>
<dbReference type="PRINTS" id="PR00724">
    <property type="entry name" value="CRBOXYPTASEC"/>
</dbReference>
<dbReference type="AlphaFoldDB" id="A0AA40FB80"/>
<evidence type="ECO:0000256" key="2">
    <source>
        <dbReference type="ARBA" id="ARBA00022645"/>
    </source>
</evidence>
<dbReference type="EMBL" id="JAUKUD010000001">
    <property type="protein sequence ID" value="KAK0754598.1"/>
    <property type="molecule type" value="Genomic_DNA"/>
</dbReference>
<dbReference type="PANTHER" id="PTHR11802:SF479">
    <property type="entry name" value="CARBOXYPEPTIDASE"/>
    <property type="match status" value="1"/>
</dbReference>
<dbReference type="PROSITE" id="PS00560">
    <property type="entry name" value="CARBOXYPEPT_SER_HIS"/>
    <property type="match status" value="1"/>
</dbReference>
<evidence type="ECO:0000256" key="4">
    <source>
        <dbReference type="ARBA" id="ARBA00022729"/>
    </source>
</evidence>
<keyword evidence="4" id="KW-0732">Signal</keyword>
<sequence length="510" mass="56155">MRPLEATDSPFLNANSTKFVVNGTGIPDVDFDIGDSYAGSLPIRGQEDSNLFFWFFPTSNPDPKKEIVIWLNGGPGCSSLVGLLQENGPFLWQTGTFKPVLNPWSWHTLTNMVWIEQPVGTGFSEGPVTAANEEDVAKQFMGFWMNFVETFALQGYKVYIAGESYAGMYCPYIADAFINANDTVYFDMSGVLMYDPVISNYYLQTIVPATQFVTYWSGLFPFNDTFREKMHKTDKDCGLTKFVNDHLVYPPKGNMPNSFPGEGEDGQIKADCTNALEGIMKAIMPLNPCFNIYQITTTCPLLWDVVGFPGSMEYLPDGAEIYFDRPDVKRAINAPLDGTWSACSHTPVFTHWSDDSTQATDSVLPHVIDTTKNVIIAHGALDFVLIANGTLLVLQNMTWGGKVGFQRPPTEPFYVPNSWLNQISPSTAATAGVAGTLISERGLTYVGIANSGHMVPMYAPSAAFRTLEFLLGRVDCMNCTKAFTTETYSIPQSDQPMGNGTAPRGWSTGL</sequence>
<dbReference type="InterPro" id="IPR001563">
    <property type="entry name" value="Peptidase_S10"/>
</dbReference>
<evidence type="ECO:0000256" key="3">
    <source>
        <dbReference type="ARBA" id="ARBA00022670"/>
    </source>
</evidence>
<name>A0AA40FB80_9PEZI</name>
<keyword evidence="5 7" id="KW-0378">Hydrolase</keyword>
<organism evidence="9 10">
    <name type="scientific">Schizothecium vesticola</name>
    <dbReference type="NCBI Taxonomy" id="314040"/>
    <lineage>
        <taxon>Eukaryota</taxon>
        <taxon>Fungi</taxon>
        <taxon>Dikarya</taxon>
        <taxon>Ascomycota</taxon>
        <taxon>Pezizomycotina</taxon>
        <taxon>Sordariomycetes</taxon>
        <taxon>Sordariomycetidae</taxon>
        <taxon>Sordariales</taxon>
        <taxon>Schizotheciaceae</taxon>
        <taxon>Schizothecium</taxon>
    </lineage>
</organism>
<dbReference type="SUPFAM" id="SSF53474">
    <property type="entry name" value="alpha/beta-Hydrolases"/>
    <property type="match status" value="1"/>
</dbReference>
<keyword evidence="10" id="KW-1185">Reference proteome</keyword>
<dbReference type="FunFam" id="3.40.50.1820:FF:000118">
    <property type="entry name" value="Carboxypeptidase"/>
    <property type="match status" value="1"/>
</dbReference>
<gene>
    <name evidence="9" type="ORF">B0T18DRAFT_477596</name>
</gene>
<evidence type="ECO:0000256" key="8">
    <source>
        <dbReference type="SAM" id="MobiDB-lite"/>
    </source>
</evidence>
<dbReference type="Pfam" id="PF00450">
    <property type="entry name" value="Peptidase_S10"/>
    <property type="match status" value="1"/>
</dbReference>
<dbReference type="InterPro" id="IPR029058">
    <property type="entry name" value="AB_hydrolase_fold"/>
</dbReference>
<evidence type="ECO:0000313" key="10">
    <source>
        <dbReference type="Proteomes" id="UP001172155"/>
    </source>
</evidence>
<evidence type="ECO:0000256" key="1">
    <source>
        <dbReference type="ARBA" id="ARBA00009431"/>
    </source>
</evidence>
<keyword evidence="3 7" id="KW-0645">Protease</keyword>
<dbReference type="InterPro" id="IPR033124">
    <property type="entry name" value="Ser_caboxypep_his_AS"/>
</dbReference>